<dbReference type="InParanoid" id="G7DTU5"/>
<dbReference type="eggNOG" id="KOG4245">
    <property type="taxonomic scope" value="Eukaryota"/>
</dbReference>
<dbReference type="STRING" id="764103.G7DTU5"/>
<dbReference type="HOGENOM" id="CLU_434799_0_0_1"/>
<comment type="caution">
    <text evidence="6">The sequence shown here is derived from an EMBL/GenBank/DDBJ whole genome shotgun (WGS) entry which is preliminary data.</text>
</comment>
<dbReference type="Proteomes" id="UP000009131">
    <property type="component" value="Unassembled WGS sequence"/>
</dbReference>
<dbReference type="InterPro" id="IPR006680">
    <property type="entry name" value="Amidohydro-rel"/>
</dbReference>
<dbReference type="EMBL" id="BABT02000026">
    <property type="protein sequence ID" value="GAA94005.1"/>
    <property type="molecule type" value="Genomic_DNA"/>
</dbReference>
<organism evidence="6 7">
    <name type="scientific">Mixia osmundae (strain CBS 9802 / IAM 14324 / JCM 22182 / KY 12970)</name>
    <dbReference type="NCBI Taxonomy" id="764103"/>
    <lineage>
        <taxon>Eukaryota</taxon>
        <taxon>Fungi</taxon>
        <taxon>Dikarya</taxon>
        <taxon>Basidiomycota</taxon>
        <taxon>Pucciniomycotina</taxon>
        <taxon>Mixiomycetes</taxon>
        <taxon>Mixiales</taxon>
        <taxon>Mixiaceae</taxon>
        <taxon>Mixia</taxon>
    </lineage>
</organism>
<keyword evidence="7" id="KW-1185">Reference proteome</keyword>
<proteinExistence type="inferred from homology"/>
<evidence type="ECO:0000256" key="1">
    <source>
        <dbReference type="ARBA" id="ARBA00022793"/>
    </source>
</evidence>
<keyword evidence="1 3" id="KW-0210">Decarboxylase</keyword>
<evidence type="ECO:0000259" key="5">
    <source>
        <dbReference type="Pfam" id="PF04909"/>
    </source>
</evidence>
<protein>
    <recommendedName>
        <fullName evidence="5">Amidohydrolase-related domain-containing protein</fullName>
    </recommendedName>
</protein>
<dbReference type="GO" id="GO:0019748">
    <property type="term" value="P:secondary metabolic process"/>
    <property type="evidence" value="ECO:0007669"/>
    <property type="project" value="TreeGrafter"/>
</dbReference>
<sequence length="629" mass="69963">MEDVSRWSRDVQRQTADSPRPPAPIRAISSEPSDEATARPSLEQDGALTDRALAIDTSPDKPAHSDVLQSRIHTLLHSQSSASTKLADLHAVSMLDSPSSRLTSHFRTVNVSDNARRYAHMASARVAKQPGRQEADARHVRVDIQSIVDPPSLLKLLRGRRKMHLDDHARGGMQDEERCFPRIQRLANGAEIIEYGNGLERNIDATGWNRKNKLAFMDTHGIDISVVSPSSCRLDFLDAQDAIQAATDINAELLQYCQGPVETTSVPKIGDKPEIVMSDRPESAMLGARTQSSSTQSADMSGILSPSIWSTGMDETFKPFAERRLYAFLALPLTRSITSDDLTGFLDSSEASELYSRGYAIPTVGLGRGLADPALEPLWAKLDDQGTPVLIQPSGRCHWNVQFRRDIASHPQPGKPPRRDHIADAQFLDHESNDDDRTVDALSSAYSEAFEMTVTLSELILSGIMDRYPSLKIIFSQAGGVLPLLAVRLHAALGRHDDLRHRLENDVRWYLGRFFYDTADCGPEELAYIEEVISNSPQYEGKEEDLPFVDRVNERADFDPMDQRLGPSRILFGTRHPYHPPSSPDDLINGRWPIVNQSISAIKRLQTWDDDAKAAVFGFTSLELLDLVF</sequence>
<keyword evidence="2 3" id="KW-0456">Lyase</keyword>
<name>G7DTU5_MIXOS</name>
<dbReference type="OMA" id="CITHESS"/>
<dbReference type="GO" id="GO:0005737">
    <property type="term" value="C:cytoplasm"/>
    <property type="evidence" value="ECO:0007669"/>
    <property type="project" value="TreeGrafter"/>
</dbReference>
<evidence type="ECO:0000256" key="2">
    <source>
        <dbReference type="ARBA" id="ARBA00023239"/>
    </source>
</evidence>
<dbReference type="GO" id="GO:0016831">
    <property type="term" value="F:carboxy-lyase activity"/>
    <property type="evidence" value="ECO:0007669"/>
    <property type="project" value="UniProtKB-KW"/>
</dbReference>
<dbReference type="InterPro" id="IPR032466">
    <property type="entry name" value="Metal_Hydrolase"/>
</dbReference>
<feature type="region of interest" description="Disordered" evidence="4">
    <location>
        <begin position="1"/>
        <end position="46"/>
    </location>
</feature>
<dbReference type="OrthoDB" id="191270at2759"/>
<reference evidence="6 7" key="1">
    <citation type="journal article" date="2011" name="J. Gen. Appl. Microbiol.">
        <title>Draft genome sequencing of the enigmatic basidiomycete Mixia osmundae.</title>
        <authorList>
            <person name="Nishida H."/>
            <person name="Nagatsuka Y."/>
            <person name="Sugiyama J."/>
        </authorList>
    </citation>
    <scope>NUCLEOTIDE SEQUENCE [LARGE SCALE GENOMIC DNA]</scope>
    <source>
        <strain evidence="7">CBS 9802 / IAM 14324 / JCM 22182 / KY 12970</strain>
    </source>
</reference>
<dbReference type="Pfam" id="PF04909">
    <property type="entry name" value="Amidohydro_2"/>
    <property type="match status" value="1"/>
</dbReference>
<reference evidence="6 7" key="2">
    <citation type="journal article" date="2012" name="Open Biol.">
        <title>Characteristics of nucleosomes and linker DNA regions on the genome of the basidiomycete Mixia osmundae revealed by mono- and dinucleosome mapping.</title>
        <authorList>
            <person name="Nishida H."/>
            <person name="Kondo S."/>
            <person name="Matsumoto T."/>
            <person name="Suzuki Y."/>
            <person name="Yoshikawa H."/>
            <person name="Taylor T.D."/>
            <person name="Sugiyama J."/>
        </authorList>
    </citation>
    <scope>NUCLEOTIDE SEQUENCE [LARGE SCALE GENOMIC DNA]</scope>
    <source>
        <strain evidence="7">CBS 9802 / IAM 14324 / JCM 22182 / KY 12970</strain>
    </source>
</reference>
<evidence type="ECO:0000313" key="6">
    <source>
        <dbReference type="EMBL" id="GAA94005.1"/>
    </source>
</evidence>
<accession>G7DTU5</accession>
<evidence type="ECO:0000313" key="7">
    <source>
        <dbReference type="Proteomes" id="UP000009131"/>
    </source>
</evidence>
<gene>
    <name evidence="6" type="primary">Mo00652</name>
    <name evidence="6" type="ORF">E5Q_00652</name>
</gene>
<feature type="compositionally biased region" description="Basic and acidic residues" evidence="4">
    <location>
        <begin position="1"/>
        <end position="12"/>
    </location>
</feature>
<dbReference type="SUPFAM" id="SSF51556">
    <property type="entry name" value="Metallo-dependent hydrolases"/>
    <property type="match status" value="2"/>
</dbReference>
<dbReference type="InterPro" id="IPR032465">
    <property type="entry name" value="ACMSD"/>
</dbReference>
<dbReference type="AlphaFoldDB" id="G7DTU5"/>
<dbReference type="GO" id="GO:0016787">
    <property type="term" value="F:hydrolase activity"/>
    <property type="evidence" value="ECO:0007669"/>
    <property type="project" value="InterPro"/>
</dbReference>
<dbReference type="Gene3D" id="3.20.20.140">
    <property type="entry name" value="Metal-dependent hydrolases"/>
    <property type="match status" value="1"/>
</dbReference>
<evidence type="ECO:0000256" key="3">
    <source>
        <dbReference type="RuleBase" id="RU366045"/>
    </source>
</evidence>
<comment type="similarity">
    <text evidence="3">Belongs to the metallo-dependent hydrolases superfamily.</text>
</comment>
<dbReference type="PANTHER" id="PTHR21240">
    <property type="entry name" value="2-AMINO-3-CARBOXYLMUCONATE-6-SEMIALDEHYDE DECARBOXYLASE"/>
    <property type="match status" value="1"/>
</dbReference>
<feature type="domain" description="Amidohydrolase-related" evidence="5">
    <location>
        <begin position="357"/>
        <end position="626"/>
    </location>
</feature>
<dbReference type="PANTHER" id="PTHR21240:SF28">
    <property type="entry name" value="ISO-OROTATE DECARBOXYLASE (EUROFUNG)"/>
    <property type="match status" value="1"/>
</dbReference>
<evidence type="ECO:0000256" key="4">
    <source>
        <dbReference type="SAM" id="MobiDB-lite"/>
    </source>
</evidence>